<evidence type="ECO:0000256" key="5">
    <source>
        <dbReference type="ARBA" id="ARBA00023004"/>
    </source>
</evidence>
<dbReference type="GO" id="GO:0005506">
    <property type="term" value="F:iron ion binding"/>
    <property type="evidence" value="ECO:0007669"/>
    <property type="project" value="InterPro"/>
</dbReference>
<keyword evidence="4" id="KW-0560">Oxidoreductase</keyword>
<evidence type="ECO:0000313" key="8">
    <source>
        <dbReference type="EMBL" id="KAJ7098638.1"/>
    </source>
</evidence>
<dbReference type="EMBL" id="JARJCN010000008">
    <property type="protein sequence ID" value="KAJ7098638.1"/>
    <property type="molecule type" value="Genomic_DNA"/>
</dbReference>
<evidence type="ECO:0000256" key="4">
    <source>
        <dbReference type="ARBA" id="ARBA00023002"/>
    </source>
</evidence>
<keyword evidence="2" id="KW-0479">Metal-binding</keyword>
<keyword evidence="3" id="KW-0223">Dioxygenase</keyword>
<organism evidence="8 9">
    <name type="scientific">Mycena belliarum</name>
    <dbReference type="NCBI Taxonomy" id="1033014"/>
    <lineage>
        <taxon>Eukaryota</taxon>
        <taxon>Fungi</taxon>
        <taxon>Dikarya</taxon>
        <taxon>Basidiomycota</taxon>
        <taxon>Agaricomycotina</taxon>
        <taxon>Agaricomycetes</taxon>
        <taxon>Agaricomycetidae</taxon>
        <taxon>Agaricales</taxon>
        <taxon>Marasmiineae</taxon>
        <taxon>Mycenaceae</taxon>
        <taxon>Mycena</taxon>
    </lineage>
</organism>
<keyword evidence="9" id="KW-1185">Reference proteome</keyword>
<feature type="compositionally biased region" description="Low complexity" evidence="6">
    <location>
        <begin position="264"/>
        <end position="273"/>
    </location>
</feature>
<dbReference type="InterPro" id="IPR045054">
    <property type="entry name" value="P4HA-like"/>
</dbReference>
<protein>
    <recommendedName>
        <fullName evidence="7">Prolyl 4-hydroxylase alpha subunit domain-containing protein</fullName>
    </recommendedName>
</protein>
<reference evidence="8" key="1">
    <citation type="submission" date="2023-03" db="EMBL/GenBank/DDBJ databases">
        <title>Massive genome expansion in bonnet fungi (Mycena s.s.) driven by repeated elements and novel gene families across ecological guilds.</title>
        <authorList>
            <consortium name="Lawrence Berkeley National Laboratory"/>
            <person name="Harder C.B."/>
            <person name="Miyauchi S."/>
            <person name="Viragh M."/>
            <person name="Kuo A."/>
            <person name="Thoen E."/>
            <person name="Andreopoulos B."/>
            <person name="Lu D."/>
            <person name="Skrede I."/>
            <person name="Drula E."/>
            <person name="Henrissat B."/>
            <person name="Morin E."/>
            <person name="Kohler A."/>
            <person name="Barry K."/>
            <person name="LaButti K."/>
            <person name="Morin E."/>
            <person name="Salamov A."/>
            <person name="Lipzen A."/>
            <person name="Mereny Z."/>
            <person name="Hegedus B."/>
            <person name="Baldrian P."/>
            <person name="Stursova M."/>
            <person name="Weitz H."/>
            <person name="Taylor A."/>
            <person name="Grigoriev I.V."/>
            <person name="Nagy L.G."/>
            <person name="Martin F."/>
            <person name="Kauserud H."/>
        </authorList>
    </citation>
    <scope>NUCLEOTIDE SEQUENCE</scope>
    <source>
        <strain evidence="8">CBHHK173m</strain>
    </source>
</reference>
<sequence>MLAKLFGRAGPHYVSPGLVDFNAAGLHEYNGCYAVVLDSIFSEAELSAFLAEAEASAPWEVAQVNTGPNSAYTDPTYRNGQRIIYDSFELSEKIFEKVRPLLKDIEEFEEPTYLKGNVKAVQKWRMVRLNERLRFLRYPSGGFFRRHCDGAYLDNKTGQRTFYTLQFYLPSDASGSKQSFVPAEGGTTRFLGRFSKSYADVEAIPGRVLVFQHADLLHTGEEVTSGVKCTVRSDILYERVGEPVPVVVKCKRVTLNFFPANRSSSYPRSPGRPALSRSNPRNASIVRDSPITAPIVVRTCKSGLLGFPKIFS</sequence>
<dbReference type="GO" id="GO:0005783">
    <property type="term" value="C:endoplasmic reticulum"/>
    <property type="evidence" value="ECO:0007669"/>
    <property type="project" value="TreeGrafter"/>
</dbReference>
<dbReference type="Gene3D" id="2.60.120.620">
    <property type="entry name" value="q2cbj1_9rhob like domain"/>
    <property type="match status" value="1"/>
</dbReference>
<proteinExistence type="predicted"/>
<name>A0AAD6UCP8_9AGAR</name>
<evidence type="ECO:0000256" key="2">
    <source>
        <dbReference type="ARBA" id="ARBA00022723"/>
    </source>
</evidence>
<dbReference type="GO" id="GO:0031418">
    <property type="term" value="F:L-ascorbic acid binding"/>
    <property type="evidence" value="ECO:0007669"/>
    <property type="project" value="InterPro"/>
</dbReference>
<dbReference type="AlphaFoldDB" id="A0AAD6UCP8"/>
<accession>A0AAD6UCP8</accession>
<dbReference type="InterPro" id="IPR006620">
    <property type="entry name" value="Pro_4_hyd_alph"/>
</dbReference>
<evidence type="ECO:0000259" key="7">
    <source>
        <dbReference type="SMART" id="SM00702"/>
    </source>
</evidence>
<dbReference type="InterPro" id="IPR044862">
    <property type="entry name" value="Pro_4_hyd_alph_FE2OG_OXY"/>
</dbReference>
<dbReference type="Proteomes" id="UP001222325">
    <property type="component" value="Unassembled WGS sequence"/>
</dbReference>
<evidence type="ECO:0000256" key="3">
    <source>
        <dbReference type="ARBA" id="ARBA00022964"/>
    </source>
</evidence>
<dbReference type="GO" id="GO:0004656">
    <property type="term" value="F:procollagen-proline 4-dioxygenase activity"/>
    <property type="evidence" value="ECO:0007669"/>
    <property type="project" value="TreeGrafter"/>
</dbReference>
<dbReference type="Pfam" id="PF13640">
    <property type="entry name" value="2OG-FeII_Oxy_3"/>
    <property type="match status" value="1"/>
</dbReference>
<feature type="region of interest" description="Disordered" evidence="6">
    <location>
        <begin position="264"/>
        <end position="285"/>
    </location>
</feature>
<keyword evidence="5" id="KW-0408">Iron</keyword>
<dbReference type="PANTHER" id="PTHR10869">
    <property type="entry name" value="PROLYL 4-HYDROXYLASE ALPHA SUBUNIT"/>
    <property type="match status" value="1"/>
</dbReference>
<feature type="domain" description="Prolyl 4-hydroxylase alpha subunit" evidence="7">
    <location>
        <begin position="32"/>
        <end position="236"/>
    </location>
</feature>
<dbReference type="PANTHER" id="PTHR10869:SF241">
    <property type="entry name" value="FE2OG DIOXYGENASE DOMAIN-CONTAINING PROTEIN"/>
    <property type="match status" value="1"/>
</dbReference>
<evidence type="ECO:0000256" key="6">
    <source>
        <dbReference type="SAM" id="MobiDB-lite"/>
    </source>
</evidence>
<gene>
    <name evidence="8" type="ORF">B0H15DRAFT_585330</name>
</gene>
<dbReference type="SMART" id="SM00702">
    <property type="entry name" value="P4Hc"/>
    <property type="match status" value="1"/>
</dbReference>
<comment type="caution">
    <text evidence="8">The sequence shown here is derived from an EMBL/GenBank/DDBJ whole genome shotgun (WGS) entry which is preliminary data.</text>
</comment>
<evidence type="ECO:0000256" key="1">
    <source>
        <dbReference type="ARBA" id="ARBA00001961"/>
    </source>
</evidence>
<comment type="cofactor">
    <cofactor evidence="1">
        <name>L-ascorbate</name>
        <dbReference type="ChEBI" id="CHEBI:38290"/>
    </cofactor>
</comment>
<evidence type="ECO:0000313" key="9">
    <source>
        <dbReference type="Proteomes" id="UP001222325"/>
    </source>
</evidence>